<dbReference type="Proteomes" id="UP001597492">
    <property type="component" value="Unassembled WGS sequence"/>
</dbReference>
<proteinExistence type="predicted"/>
<dbReference type="PANTHER" id="PTHR30157">
    <property type="entry name" value="FERRIC REDUCTASE, NADPH-DEPENDENT"/>
    <property type="match status" value="1"/>
</dbReference>
<dbReference type="InterPro" id="IPR007037">
    <property type="entry name" value="SIP_rossman_dom"/>
</dbReference>
<reference evidence="3" key="1">
    <citation type="journal article" date="2019" name="Int. J. Syst. Evol. Microbiol.">
        <title>The Global Catalogue of Microorganisms (GCM) 10K type strain sequencing project: providing services to taxonomists for standard genome sequencing and annotation.</title>
        <authorList>
            <consortium name="The Broad Institute Genomics Platform"/>
            <consortium name="The Broad Institute Genome Sequencing Center for Infectious Disease"/>
            <person name="Wu L."/>
            <person name="Ma J."/>
        </authorList>
    </citation>
    <scope>NUCLEOTIDE SEQUENCE [LARGE SCALE GENOMIC DNA]</scope>
    <source>
        <strain evidence="3">TISTR 1514</strain>
    </source>
</reference>
<dbReference type="Pfam" id="PF08021">
    <property type="entry name" value="FAD_binding_9"/>
    <property type="match status" value="1"/>
</dbReference>
<evidence type="ECO:0000259" key="1">
    <source>
        <dbReference type="PROSITE" id="PS51384"/>
    </source>
</evidence>
<dbReference type="SUPFAM" id="SSF63380">
    <property type="entry name" value="Riboflavin synthase domain-like"/>
    <property type="match status" value="1"/>
</dbReference>
<accession>A0ABW5UZU9</accession>
<keyword evidence="3" id="KW-1185">Reference proteome</keyword>
<dbReference type="InterPro" id="IPR017938">
    <property type="entry name" value="Riboflavin_synthase-like_b-brl"/>
</dbReference>
<dbReference type="RefSeq" id="WP_019619348.1">
    <property type="nucleotide sequence ID" value="NZ_JBHUNE010000005.1"/>
</dbReference>
<dbReference type="Pfam" id="PF04954">
    <property type="entry name" value="SIP"/>
    <property type="match status" value="1"/>
</dbReference>
<dbReference type="Gene3D" id="3.40.50.80">
    <property type="entry name" value="Nucleotide-binding domain of ferredoxin-NADP reductase (FNR) module"/>
    <property type="match status" value="1"/>
</dbReference>
<dbReference type="EMBL" id="JBHUNE010000005">
    <property type="protein sequence ID" value="MFD2757969.1"/>
    <property type="molecule type" value="Genomic_DNA"/>
</dbReference>
<dbReference type="InterPro" id="IPR039374">
    <property type="entry name" value="SIP_fam"/>
</dbReference>
<gene>
    <name evidence="2" type="ORF">ACFSW7_06220</name>
</gene>
<organism evidence="2 3">
    <name type="scientific">Gulosibacter faecalis</name>
    <dbReference type="NCBI Taxonomy" id="272240"/>
    <lineage>
        <taxon>Bacteria</taxon>
        <taxon>Bacillati</taxon>
        <taxon>Actinomycetota</taxon>
        <taxon>Actinomycetes</taxon>
        <taxon>Micrococcales</taxon>
        <taxon>Microbacteriaceae</taxon>
        <taxon>Gulosibacter</taxon>
    </lineage>
</organism>
<comment type="caution">
    <text evidence="2">The sequence shown here is derived from an EMBL/GenBank/DDBJ whole genome shotgun (WGS) entry which is preliminary data.</text>
</comment>
<feature type="domain" description="FAD-binding FR-type" evidence="1">
    <location>
        <begin position="12"/>
        <end position="140"/>
    </location>
</feature>
<dbReference type="PROSITE" id="PS51384">
    <property type="entry name" value="FAD_FR"/>
    <property type="match status" value="1"/>
</dbReference>
<dbReference type="InterPro" id="IPR039261">
    <property type="entry name" value="FNR_nucleotide-bd"/>
</dbReference>
<dbReference type="InterPro" id="IPR017927">
    <property type="entry name" value="FAD-bd_FR_type"/>
</dbReference>
<evidence type="ECO:0000313" key="3">
    <source>
        <dbReference type="Proteomes" id="UP001597492"/>
    </source>
</evidence>
<evidence type="ECO:0000313" key="2">
    <source>
        <dbReference type="EMBL" id="MFD2757969.1"/>
    </source>
</evidence>
<dbReference type="PANTHER" id="PTHR30157:SF0">
    <property type="entry name" value="NADPH-DEPENDENT FERRIC-CHELATE REDUCTASE"/>
    <property type="match status" value="1"/>
</dbReference>
<sequence length="278" mass="30379">MTDSTSPKPAPRKAKPQTVLEVVRVTKLNDWMVRVTLGGEGFAAFQPNDSTDMYVKLLFVKPELGLTPPYDVAALREELAPEDRPVTRTYTIRSIDADAGTLDIDFVAHGDEGLAGPWAVNAKPGDQLVLLGPGGGYAPDATADWHLLVGDSSALPAISAALEAMPADAKGVAYVAVDHEEERQSLTVPEGIELVWHVEPGTAPDTERLARLVTSREWPEGRVQVFAHGERESIKALRRVFKERAVPREQLSISGYWAYGRTEDTFQAEKRTPIGKID</sequence>
<protein>
    <submittedName>
        <fullName evidence="2">Siderophore-interacting protein</fullName>
    </submittedName>
</protein>
<dbReference type="Gene3D" id="2.40.30.10">
    <property type="entry name" value="Translation factors"/>
    <property type="match status" value="1"/>
</dbReference>
<name>A0ABW5UZU9_9MICO</name>
<dbReference type="InterPro" id="IPR013113">
    <property type="entry name" value="SIP_FAD-bd"/>
</dbReference>
<dbReference type="CDD" id="cd06193">
    <property type="entry name" value="siderophore_interacting"/>
    <property type="match status" value="1"/>
</dbReference>